<keyword evidence="4" id="KW-1185">Reference proteome</keyword>
<gene>
    <name evidence="3" type="ORF">CfE428DRAFT_3814</name>
</gene>
<evidence type="ECO:0008006" key="5">
    <source>
        <dbReference type="Google" id="ProtNLM"/>
    </source>
</evidence>
<comment type="caution">
    <text evidence="3">The sequence shown here is derived from an EMBL/GenBank/DDBJ whole genome shotgun (WGS) entry which is preliminary data.</text>
</comment>
<feature type="region of interest" description="Disordered" evidence="1">
    <location>
        <begin position="134"/>
        <end position="180"/>
    </location>
</feature>
<evidence type="ECO:0000256" key="2">
    <source>
        <dbReference type="SAM" id="SignalP"/>
    </source>
</evidence>
<dbReference type="PROSITE" id="PS51257">
    <property type="entry name" value="PROKAR_LIPOPROTEIN"/>
    <property type="match status" value="1"/>
</dbReference>
<dbReference type="STRING" id="497964.CfE428DRAFT_3814"/>
<dbReference type="InParanoid" id="B4D4H6"/>
<evidence type="ECO:0000256" key="1">
    <source>
        <dbReference type="SAM" id="MobiDB-lite"/>
    </source>
</evidence>
<keyword evidence="2" id="KW-0732">Signal</keyword>
<organism evidence="3 4">
    <name type="scientific">Chthoniobacter flavus Ellin428</name>
    <dbReference type="NCBI Taxonomy" id="497964"/>
    <lineage>
        <taxon>Bacteria</taxon>
        <taxon>Pseudomonadati</taxon>
        <taxon>Verrucomicrobiota</taxon>
        <taxon>Spartobacteria</taxon>
        <taxon>Chthoniobacterales</taxon>
        <taxon>Chthoniobacteraceae</taxon>
        <taxon>Chthoniobacter</taxon>
    </lineage>
</organism>
<dbReference type="Proteomes" id="UP000005824">
    <property type="component" value="Unassembled WGS sequence"/>
</dbReference>
<sequence length="180" mass="19775" precursor="true">MKALLPPVLLLAAFLSGCVSEPDPAYDLVAVNTLVLNDRTKAAVADGNAGRLSLAESRRFLRQSRAQARGVRARADQCHLSRDELKILDWLDGEYATLLRRPRPLRSASALRLQNSLAALQDLRPVRMYWIQVKGTPDTSNNDTDTSDTDNNRHHDHDGHDHGGHDGHDHGDSGGGHGHK</sequence>
<proteinExistence type="predicted"/>
<accession>B4D4H6</accession>
<evidence type="ECO:0000313" key="3">
    <source>
        <dbReference type="EMBL" id="EDY18777.1"/>
    </source>
</evidence>
<protein>
    <recommendedName>
        <fullName evidence="5">Lipoprotein</fullName>
    </recommendedName>
</protein>
<feature type="signal peptide" evidence="2">
    <location>
        <begin position="1"/>
        <end position="25"/>
    </location>
</feature>
<dbReference type="AlphaFoldDB" id="B4D4H6"/>
<dbReference type="RefSeq" id="WP_006981139.1">
    <property type="nucleotide sequence ID" value="NZ_ABVL01000011.1"/>
</dbReference>
<dbReference type="EMBL" id="ABVL01000011">
    <property type="protein sequence ID" value="EDY18777.1"/>
    <property type="molecule type" value="Genomic_DNA"/>
</dbReference>
<feature type="chain" id="PRO_5002802442" description="Lipoprotein" evidence="2">
    <location>
        <begin position="26"/>
        <end position="180"/>
    </location>
</feature>
<evidence type="ECO:0000313" key="4">
    <source>
        <dbReference type="Proteomes" id="UP000005824"/>
    </source>
</evidence>
<feature type="compositionally biased region" description="Basic and acidic residues" evidence="1">
    <location>
        <begin position="150"/>
        <end position="172"/>
    </location>
</feature>
<reference evidence="3 4" key="1">
    <citation type="journal article" date="2011" name="J. Bacteriol.">
        <title>Genome sequence of Chthoniobacter flavus Ellin428, an aerobic heterotrophic soil bacterium.</title>
        <authorList>
            <person name="Kant R."/>
            <person name="van Passel M.W."/>
            <person name="Palva A."/>
            <person name="Lucas S."/>
            <person name="Lapidus A."/>
            <person name="Glavina Del Rio T."/>
            <person name="Dalin E."/>
            <person name="Tice H."/>
            <person name="Bruce D."/>
            <person name="Goodwin L."/>
            <person name="Pitluck S."/>
            <person name="Larimer F.W."/>
            <person name="Land M.L."/>
            <person name="Hauser L."/>
            <person name="Sangwan P."/>
            <person name="de Vos W.M."/>
            <person name="Janssen P.H."/>
            <person name="Smidt H."/>
        </authorList>
    </citation>
    <scope>NUCLEOTIDE SEQUENCE [LARGE SCALE GENOMIC DNA]</scope>
    <source>
        <strain evidence="3 4">Ellin428</strain>
    </source>
</reference>
<name>B4D4H6_9BACT</name>